<evidence type="ECO:0000256" key="2">
    <source>
        <dbReference type="SAM" id="Phobius"/>
    </source>
</evidence>
<accession>A0A6J7J276</accession>
<keyword evidence="2" id="KW-0472">Membrane</keyword>
<reference evidence="3" key="1">
    <citation type="submission" date="2020-05" db="EMBL/GenBank/DDBJ databases">
        <authorList>
            <person name="Chiriac C."/>
            <person name="Salcher M."/>
            <person name="Ghai R."/>
            <person name="Kavagutti S V."/>
        </authorList>
    </citation>
    <scope>NUCLEOTIDE SEQUENCE</scope>
</reference>
<gene>
    <name evidence="3" type="ORF">UFOPK3708_01233</name>
</gene>
<proteinExistence type="predicted"/>
<sequence length="69" mass="7006">MSAAGVLVVIGKRMVVTPSHLWGAASYPVSALAATAFLCALVTLLPRRNGTAAEPTDPTPAQTADELSA</sequence>
<feature type="transmembrane region" description="Helical" evidence="2">
    <location>
        <begin position="20"/>
        <end position="45"/>
    </location>
</feature>
<organism evidence="3">
    <name type="scientific">freshwater metagenome</name>
    <dbReference type="NCBI Taxonomy" id="449393"/>
    <lineage>
        <taxon>unclassified sequences</taxon>
        <taxon>metagenomes</taxon>
        <taxon>ecological metagenomes</taxon>
    </lineage>
</organism>
<feature type="region of interest" description="Disordered" evidence="1">
    <location>
        <begin position="49"/>
        <end position="69"/>
    </location>
</feature>
<name>A0A6J7J276_9ZZZZ</name>
<dbReference type="EMBL" id="CAFBNA010000076">
    <property type="protein sequence ID" value="CAB4937423.1"/>
    <property type="molecule type" value="Genomic_DNA"/>
</dbReference>
<evidence type="ECO:0000313" key="3">
    <source>
        <dbReference type="EMBL" id="CAB4937423.1"/>
    </source>
</evidence>
<keyword evidence="2" id="KW-1133">Transmembrane helix</keyword>
<protein>
    <submittedName>
        <fullName evidence="3">Unannotated protein</fullName>
    </submittedName>
</protein>
<keyword evidence="2" id="KW-0812">Transmembrane</keyword>
<dbReference type="AlphaFoldDB" id="A0A6J7J276"/>
<evidence type="ECO:0000256" key="1">
    <source>
        <dbReference type="SAM" id="MobiDB-lite"/>
    </source>
</evidence>